<reference evidence="1" key="1">
    <citation type="submission" date="2024-02" db="EMBL/GenBank/DDBJ databases">
        <title>Metagenome Assembled Genome of Zalaria obscura JY119.</title>
        <authorList>
            <person name="Vighnesh L."/>
            <person name="Jagadeeshwari U."/>
            <person name="Venkata Ramana C."/>
            <person name="Sasikala C."/>
        </authorList>
    </citation>
    <scope>NUCLEOTIDE SEQUENCE</scope>
    <source>
        <strain evidence="1">JY119</strain>
    </source>
</reference>
<evidence type="ECO:0000313" key="2">
    <source>
        <dbReference type="Proteomes" id="UP001320706"/>
    </source>
</evidence>
<accession>A0ACC3SHZ4</accession>
<name>A0ACC3SHZ4_9PEZI</name>
<keyword evidence="2" id="KW-1185">Reference proteome</keyword>
<protein>
    <submittedName>
        <fullName evidence="1">Uncharacterized protein</fullName>
    </submittedName>
</protein>
<organism evidence="1 2">
    <name type="scientific">Zalaria obscura</name>
    <dbReference type="NCBI Taxonomy" id="2024903"/>
    <lineage>
        <taxon>Eukaryota</taxon>
        <taxon>Fungi</taxon>
        <taxon>Dikarya</taxon>
        <taxon>Ascomycota</taxon>
        <taxon>Pezizomycotina</taxon>
        <taxon>Dothideomycetes</taxon>
        <taxon>Dothideomycetidae</taxon>
        <taxon>Dothideales</taxon>
        <taxon>Zalariaceae</taxon>
        <taxon>Zalaria</taxon>
    </lineage>
</organism>
<comment type="caution">
    <text evidence="1">The sequence shown here is derived from an EMBL/GenBank/DDBJ whole genome shotgun (WGS) entry which is preliminary data.</text>
</comment>
<dbReference type="EMBL" id="JAMKPW020000010">
    <property type="protein sequence ID" value="KAK8214711.1"/>
    <property type="molecule type" value="Genomic_DNA"/>
</dbReference>
<dbReference type="Proteomes" id="UP001320706">
    <property type="component" value="Unassembled WGS sequence"/>
</dbReference>
<gene>
    <name evidence="1" type="ORF">M8818_002291</name>
</gene>
<sequence>MTPMRPMMSLKLGCRAILGRLPVWEYHRASVYSAFEHRPFVCSYHIDRFKPLVAQGNHTIRSLLHGSCVTNGLPYATSARRYVEKMTRPALRLFAHDSAALRHAMPRIEAESCFVVLWSSSNAALQRLIRYGFSVRCCNLYRAATSVTIRGLGYTFFLQHNHTLMRLCPTADLPSSVDHHVADHKHSAYVMSLSPANVCVSQIAPTAACVRLHPRSQLPTA</sequence>
<proteinExistence type="predicted"/>
<evidence type="ECO:0000313" key="1">
    <source>
        <dbReference type="EMBL" id="KAK8214711.1"/>
    </source>
</evidence>